<sequence length="81" mass="8845">MHRLNIKNSQRTLLKHARTLGTPSLGPSIPGIKSILGPIQLKGLTMVNSRPFSAPSAINIKKEVKGHTLQIQIYVSDMMNG</sequence>
<protein>
    <submittedName>
        <fullName evidence="1">Uncharacterized protein</fullName>
    </submittedName>
</protein>
<dbReference type="OrthoDB" id="10346612at2759"/>
<evidence type="ECO:0000313" key="1">
    <source>
        <dbReference type="EMBL" id="PON53403.1"/>
    </source>
</evidence>
<dbReference type="AlphaFoldDB" id="A0A2P5BX94"/>
<accession>A0A2P5BX94</accession>
<comment type="caution">
    <text evidence="1">The sequence shown here is derived from an EMBL/GenBank/DDBJ whole genome shotgun (WGS) entry which is preliminary data.</text>
</comment>
<organism evidence="1 2">
    <name type="scientific">Parasponia andersonii</name>
    <name type="common">Sponia andersonii</name>
    <dbReference type="NCBI Taxonomy" id="3476"/>
    <lineage>
        <taxon>Eukaryota</taxon>
        <taxon>Viridiplantae</taxon>
        <taxon>Streptophyta</taxon>
        <taxon>Embryophyta</taxon>
        <taxon>Tracheophyta</taxon>
        <taxon>Spermatophyta</taxon>
        <taxon>Magnoliopsida</taxon>
        <taxon>eudicotyledons</taxon>
        <taxon>Gunneridae</taxon>
        <taxon>Pentapetalae</taxon>
        <taxon>rosids</taxon>
        <taxon>fabids</taxon>
        <taxon>Rosales</taxon>
        <taxon>Cannabaceae</taxon>
        <taxon>Parasponia</taxon>
    </lineage>
</organism>
<dbReference type="Proteomes" id="UP000237105">
    <property type="component" value="Unassembled WGS sequence"/>
</dbReference>
<name>A0A2P5BX94_PARAD</name>
<reference evidence="2" key="1">
    <citation type="submission" date="2016-06" db="EMBL/GenBank/DDBJ databases">
        <title>Parallel loss of symbiosis genes in relatives of nitrogen-fixing non-legume Parasponia.</title>
        <authorList>
            <person name="Van Velzen R."/>
            <person name="Holmer R."/>
            <person name="Bu F."/>
            <person name="Rutten L."/>
            <person name="Van Zeijl A."/>
            <person name="Liu W."/>
            <person name="Santuari L."/>
            <person name="Cao Q."/>
            <person name="Sharma T."/>
            <person name="Shen D."/>
            <person name="Roswanjaya Y."/>
            <person name="Wardhani T."/>
            <person name="Kalhor M.S."/>
            <person name="Jansen J."/>
            <person name="Van den Hoogen J."/>
            <person name="Gungor B."/>
            <person name="Hartog M."/>
            <person name="Hontelez J."/>
            <person name="Verver J."/>
            <person name="Yang W.-C."/>
            <person name="Schijlen E."/>
            <person name="Repin R."/>
            <person name="Schilthuizen M."/>
            <person name="Schranz E."/>
            <person name="Heidstra R."/>
            <person name="Miyata K."/>
            <person name="Fedorova E."/>
            <person name="Kohlen W."/>
            <person name="Bisseling T."/>
            <person name="Smit S."/>
            <person name="Geurts R."/>
        </authorList>
    </citation>
    <scope>NUCLEOTIDE SEQUENCE [LARGE SCALE GENOMIC DNA]</scope>
    <source>
        <strain evidence="2">cv. WU1-14</strain>
    </source>
</reference>
<evidence type="ECO:0000313" key="2">
    <source>
        <dbReference type="Proteomes" id="UP000237105"/>
    </source>
</evidence>
<proteinExistence type="predicted"/>
<keyword evidence="2" id="KW-1185">Reference proteome</keyword>
<gene>
    <name evidence="1" type="ORF">PanWU01x14_202850</name>
</gene>
<dbReference type="EMBL" id="JXTB01000207">
    <property type="protein sequence ID" value="PON53403.1"/>
    <property type="molecule type" value="Genomic_DNA"/>
</dbReference>